<accession>A0ABX2AP27</accession>
<dbReference type="RefSeq" id="WP_172275347.1">
    <property type="nucleotide sequence ID" value="NZ_JABKKF010000005.1"/>
</dbReference>
<proteinExistence type="predicted"/>
<evidence type="ECO:0008006" key="3">
    <source>
        <dbReference type="Google" id="ProtNLM"/>
    </source>
</evidence>
<reference evidence="1 2" key="1">
    <citation type="submission" date="2020-05" db="EMBL/GenBank/DDBJ databases">
        <title>Distinct polysaccharide utilization as determinants for interspecies competition between intestinal Prevotella spp.</title>
        <authorList>
            <person name="Galvez E.J.C."/>
            <person name="Iljazovic A."/>
            <person name="Strowig T."/>
        </authorList>
    </citation>
    <scope>NUCLEOTIDE SEQUENCE [LARGE SCALE GENOMIC DNA]</scope>
    <source>
        <strain evidence="1 2">PMUR</strain>
    </source>
</reference>
<evidence type="ECO:0000313" key="1">
    <source>
        <dbReference type="EMBL" id="NPD91992.1"/>
    </source>
</evidence>
<comment type="caution">
    <text evidence="1">The sequence shown here is derived from an EMBL/GenBank/DDBJ whole genome shotgun (WGS) entry which is preliminary data.</text>
</comment>
<keyword evidence="2" id="KW-1185">Reference proteome</keyword>
<protein>
    <recommendedName>
        <fullName evidence="3">Transposase</fullName>
    </recommendedName>
</protein>
<sequence length="126" mass="14368">MNTQGLLALAQLILPSEILSNFEVVRVEEESSLIRIYLDEAVKAEYKANPAIESKGFTDAVTIRDFPIRDKGVDLIVRRRRWHDIPANRYFSDTYALKADGTRYSKEFAAFLKGVYGDDSYDLPFA</sequence>
<dbReference type="EMBL" id="JABKKF010000005">
    <property type="protein sequence ID" value="NPD91992.1"/>
    <property type="molecule type" value="Genomic_DNA"/>
</dbReference>
<dbReference type="Proteomes" id="UP000714420">
    <property type="component" value="Unassembled WGS sequence"/>
</dbReference>
<name>A0ABX2AP27_9BACT</name>
<evidence type="ECO:0000313" key="2">
    <source>
        <dbReference type="Proteomes" id="UP000714420"/>
    </source>
</evidence>
<gene>
    <name evidence="1" type="ORF">HPS56_06435</name>
</gene>
<organism evidence="1 2">
    <name type="scientific">Xylanibacter muris</name>
    <dbReference type="NCBI Taxonomy" id="2736290"/>
    <lineage>
        <taxon>Bacteria</taxon>
        <taxon>Pseudomonadati</taxon>
        <taxon>Bacteroidota</taxon>
        <taxon>Bacteroidia</taxon>
        <taxon>Bacteroidales</taxon>
        <taxon>Prevotellaceae</taxon>
        <taxon>Xylanibacter</taxon>
    </lineage>
</organism>